<dbReference type="InterPro" id="IPR006710">
    <property type="entry name" value="Glyco_hydro_43"/>
</dbReference>
<evidence type="ECO:0000256" key="2">
    <source>
        <dbReference type="ARBA" id="ARBA00022801"/>
    </source>
</evidence>
<dbReference type="eggNOG" id="COG3507">
    <property type="taxonomic scope" value="Bacteria"/>
</dbReference>
<reference evidence="8 9" key="1">
    <citation type="journal article" date="2009" name="PLoS ONE">
        <title>The complete genome of Teredinibacter turnerae T7901: an intracellular endosymbiont of marine wood-boring bivalves (shipworms).</title>
        <authorList>
            <person name="Yang J.C."/>
            <person name="Madupu R."/>
            <person name="Durkin A.S."/>
            <person name="Ekborg N.A."/>
            <person name="Pedamallu C.S."/>
            <person name="Hostetler J.B."/>
            <person name="Radune D."/>
            <person name="Toms B.S."/>
            <person name="Henrissat B."/>
            <person name="Coutinho P.M."/>
            <person name="Schwarz S."/>
            <person name="Field L."/>
            <person name="Trindade-Silva A.E."/>
            <person name="Soares C.A.G."/>
            <person name="Elshahawi S."/>
            <person name="Hanora A."/>
            <person name="Schmidt E.W."/>
            <person name="Haygood M.G."/>
            <person name="Posfai J."/>
            <person name="Benner J."/>
            <person name="Madinger C."/>
            <person name="Nove J."/>
            <person name="Anton B."/>
            <person name="Chaudhary K."/>
            <person name="Foster J."/>
            <person name="Holman A."/>
            <person name="Kumar S."/>
            <person name="Lessard P.A."/>
            <person name="Luyten Y.A."/>
            <person name="Slatko B."/>
            <person name="Wood N."/>
            <person name="Wu B."/>
            <person name="Teplitski M."/>
            <person name="Mougous J.D."/>
            <person name="Ward N."/>
            <person name="Eisen J.A."/>
            <person name="Badger J.H."/>
            <person name="Distel D.L."/>
        </authorList>
    </citation>
    <scope>NUCLEOTIDE SEQUENCE [LARGE SCALE GENOMIC DNA]</scope>
    <source>
        <strain evidence="9">ATCC 39867 / T7901</strain>
    </source>
</reference>
<dbReference type="PANTHER" id="PTHR42812">
    <property type="entry name" value="BETA-XYLOSIDASE"/>
    <property type="match status" value="1"/>
</dbReference>
<dbReference type="KEGG" id="ttu:TERTU_4222"/>
<dbReference type="InterPro" id="IPR023296">
    <property type="entry name" value="Glyco_hydro_beta-prop_sf"/>
</dbReference>
<dbReference type="EC" id="3.2.1.-" evidence="8"/>
<dbReference type="Pfam" id="PF04616">
    <property type="entry name" value="Glyco_hydro_43"/>
    <property type="match status" value="1"/>
</dbReference>
<dbReference type="Gene3D" id="2.115.10.20">
    <property type="entry name" value="Glycosyl hydrolase domain, family 43"/>
    <property type="match status" value="1"/>
</dbReference>
<comment type="similarity">
    <text evidence="1 6">Belongs to the glycosyl hydrolase 43 family.</text>
</comment>
<dbReference type="RefSeq" id="WP_015817305.1">
    <property type="nucleotide sequence ID" value="NC_012997.1"/>
</dbReference>
<protein>
    <submittedName>
        <fullName evidence="8">Glycoside hydrolase family 43 domain protein</fullName>
        <ecNumber evidence="8">3.2.1.-</ecNumber>
    </submittedName>
</protein>
<dbReference type="HOGENOM" id="CLU_016508_1_0_6"/>
<evidence type="ECO:0000313" key="8">
    <source>
        <dbReference type="EMBL" id="ACR11193.1"/>
    </source>
</evidence>
<dbReference type="Gene3D" id="2.60.120.200">
    <property type="match status" value="1"/>
</dbReference>
<dbReference type="SUPFAM" id="SSF75005">
    <property type="entry name" value="Arabinanase/levansucrase/invertase"/>
    <property type="match status" value="1"/>
</dbReference>
<evidence type="ECO:0000256" key="5">
    <source>
        <dbReference type="PIRSR" id="PIRSR606710-2"/>
    </source>
</evidence>
<feature type="site" description="Important for catalytic activity, responsible for pKa modulation of the active site Glu and correct orientation of both the proton donor and substrate" evidence="5">
    <location>
        <position position="158"/>
    </location>
</feature>
<dbReference type="Proteomes" id="UP000009080">
    <property type="component" value="Chromosome"/>
</dbReference>
<dbReference type="InterPro" id="IPR051795">
    <property type="entry name" value="Glycosyl_Hydrlase_43"/>
</dbReference>
<dbReference type="PROSITE" id="PS51257">
    <property type="entry name" value="PROKAR_LIPOPROTEIN"/>
    <property type="match status" value="1"/>
</dbReference>
<feature type="active site" description="Proton donor" evidence="4">
    <location>
        <position position="216"/>
    </location>
</feature>
<dbReference type="EMBL" id="CP001614">
    <property type="protein sequence ID" value="ACR11193.1"/>
    <property type="molecule type" value="Genomic_DNA"/>
</dbReference>
<dbReference type="Pfam" id="PF17851">
    <property type="entry name" value="GH43_C2"/>
    <property type="match status" value="1"/>
</dbReference>
<dbReference type="CDD" id="cd09001">
    <property type="entry name" value="GH43_FsAxh1-like"/>
    <property type="match status" value="1"/>
</dbReference>
<dbReference type="AlphaFoldDB" id="C5BI48"/>
<proteinExistence type="inferred from homology"/>
<keyword evidence="3 6" id="KW-0326">Glycosidase</keyword>
<feature type="active site" description="Proton acceptor" evidence="4">
    <location>
        <position position="46"/>
    </location>
</feature>
<dbReference type="OrthoDB" id="9801455at2"/>
<dbReference type="SUPFAM" id="SSF49899">
    <property type="entry name" value="Concanavalin A-like lectins/glucanases"/>
    <property type="match status" value="1"/>
</dbReference>
<keyword evidence="2 6" id="KW-0378">Hydrolase</keyword>
<evidence type="ECO:0000256" key="3">
    <source>
        <dbReference type="ARBA" id="ARBA00023295"/>
    </source>
</evidence>
<dbReference type="PANTHER" id="PTHR42812:SF15">
    <property type="entry name" value="HYDROLASE, PUTATIVE (AFU_ORTHOLOGUE AFUA_2G00930)-RELATED"/>
    <property type="match status" value="1"/>
</dbReference>
<dbReference type="InterPro" id="IPR041542">
    <property type="entry name" value="GH43_C2"/>
</dbReference>
<feature type="domain" description="Beta-xylosidase C-terminal Concanavalin A-like" evidence="7">
    <location>
        <begin position="338"/>
        <end position="533"/>
    </location>
</feature>
<evidence type="ECO:0000313" key="9">
    <source>
        <dbReference type="Proteomes" id="UP000009080"/>
    </source>
</evidence>
<dbReference type="GO" id="GO:0004553">
    <property type="term" value="F:hydrolase activity, hydrolyzing O-glycosyl compounds"/>
    <property type="evidence" value="ECO:0007669"/>
    <property type="project" value="InterPro"/>
</dbReference>
<keyword evidence="9" id="KW-1185">Reference proteome</keyword>
<dbReference type="CAZy" id="GH43">
    <property type="family name" value="Glycoside Hydrolase Family 43"/>
</dbReference>
<accession>C5BI48</accession>
<sequence length="542" mass="60579">MKITTKTLIFCGLVYGVLLTGCQLADSPRVQFLPATNPLIYADVPDPSIIRQGDTYYMSSTTMHMNPGVPIMSSTDLKHWELISYAHQALDKSNPALNLEKGEAAYSRGSWASSLQVKNGIYYVTTFSYTTGKTYIFMTRDIHGEDWQRHEIEGVYHDASLLLDDDGRNYLAYGHDAIHLVELNSAATGLLPGGKDQVIIPSASAVAGDDFILTAEGTQIQKINGWYYVHNICWPRGGVRTQVIHRARALTGPYEGRVVLQDEGIAQGEFIDTPDGKWYALLFGDRGAVGRIPYLMPITWEDHWPVLGVAGKVPTELDFAVERQGLEGIVASDEFNNAFNDTALKLAWQWNHNPVAQGWSLSARPGFLRLTALRVDEDLHHTRNTLTQRMFGPVSEAEIALEVGGMRDGDTAGLAAFADRYGFVGVRQEAGKRYLVTVDNSAKNHRETARVPFTGERVYLRVTGDFTFIDGDIHHRTDRAYFAYSLDGREWHRLGQPLAMVYELTHFMGYRFALFHYANAQPGGYADFDYFHVTENANGDET</sequence>
<dbReference type="STRING" id="377629.TERTU_4222"/>
<evidence type="ECO:0000256" key="6">
    <source>
        <dbReference type="RuleBase" id="RU361187"/>
    </source>
</evidence>
<gene>
    <name evidence="8" type="ordered locus">TERTU_4222</name>
</gene>
<evidence type="ECO:0000256" key="4">
    <source>
        <dbReference type="PIRSR" id="PIRSR606710-1"/>
    </source>
</evidence>
<dbReference type="InterPro" id="IPR013320">
    <property type="entry name" value="ConA-like_dom_sf"/>
</dbReference>
<dbReference type="GO" id="GO:0005975">
    <property type="term" value="P:carbohydrate metabolic process"/>
    <property type="evidence" value="ECO:0007669"/>
    <property type="project" value="InterPro"/>
</dbReference>
<name>C5BI48_TERTT</name>
<organism evidence="8 9">
    <name type="scientific">Teredinibacter turnerae (strain ATCC 39867 / T7901)</name>
    <dbReference type="NCBI Taxonomy" id="377629"/>
    <lineage>
        <taxon>Bacteria</taxon>
        <taxon>Pseudomonadati</taxon>
        <taxon>Pseudomonadota</taxon>
        <taxon>Gammaproteobacteria</taxon>
        <taxon>Cellvibrionales</taxon>
        <taxon>Cellvibrionaceae</taxon>
        <taxon>Teredinibacter</taxon>
    </lineage>
</organism>
<evidence type="ECO:0000259" key="7">
    <source>
        <dbReference type="Pfam" id="PF17851"/>
    </source>
</evidence>
<evidence type="ECO:0000256" key="1">
    <source>
        <dbReference type="ARBA" id="ARBA00009865"/>
    </source>
</evidence>